<dbReference type="RefSeq" id="WP_117539885.1">
    <property type="nucleotide sequence ID" value="NZ_QVFD01000006.1"/>
</dbReference>
<keyword evidence="6" id="KW-0808">Transferase</keyword>
<dbReference type="CDD" id="cd03586">
    <property type="entry name" value="PolY_Pol_IV_kappa"/>
    <property type="match status" value="1"/>
</dbReference>
<dbReference type="AlphaFoldDB" id="A0A3E2XLT6"/>
<feature type="site" description="Substrate discrimination" evidence="6">
    <location>
        <position position="14"/>
    </location>
</feature>
<dbReference type="Gene3D" id="3.40.1170.60">
    <property type="match status" value="1"/>
</dbReference>
<feature type="binding site" evidence="6">
    <location>
        <position position="111"/>
    </location>
    <ligand>
        <name>Mg(2+)</name>
        <dbReference type="ChEBI" id="CHEBI:18420"/>
    </ligand>
</feature>
<dbReference type="EMBL" id="QVFD01000006">
    <property type="protein sequence ID" value="RGC47621.1"/>
    <property type="molecule type" value="Genomic_DNA"/>
</dbReference>
<evidence type="ECO:0000256" key="3">
    <source>
        <dbReference type="ARBA" id="ARBA00022695"/>
    </source>
</evidence>
<dbReference type="GO" id="GO:0000287">
    <property type="term" value="F:magnesium ion binding"/>
    <property type="evidence" value="ECO:0007669"/>
    <property type="project" value="UniProtKB-UniRule"/>
</dbReference>
<keyword evidence="6" id="KW-0235">DNA replication</keyword>
<comment type="similarity">
    <text evidence="1 6">Belongs to the DNA polymerase type-Y family.</text>
</comment>
<keyword evidence="6" id="KW-0234">DNA repair</keyword>
<dbReference type="Pfam" id="PF00817">
    <property type="entry name" value="IMS"/>
    <property type="match status" value="1"/>
</dbReference>
<gene>
    <name evidence="6" type="primary">dinB</name>
    <name evidence="8" type="ORF">DW747_08095</name>
</gene>
<dbReference type="GO" id="GO:0006281">
    <property type="term" value="P:DNA repair"/>
    <property type="evidence" value="ECO:0007669"/>
    <property type="project" value="UniProtKB-UniRule"/>
</dbReference>
<dbReference type="InterPro" id="IPR001126">
    <property type="entry name" value="UmuC"/>
</dbReference>
<dbReference type="Gene3D" id="3.30.1490.100">
    <property type="entry name" value="DNA polymerase, Y-family, little finger domain"/>
    <property type="match status" value="1"/>
</dbReference>
<dbReference type="EC" id="2.7.7.7" evidence="6"/>
<dbReference type="SUPFAM" id="SSF56672">
    <property type="entry name" value="DNA/RNA polymerases"/>
    <property type="match status" value="1"/>
</dbReference>
<dbReference type="HAMAP" id="MF_01113">
    <property type="entry name" value="DNApol_IV"/>
    <property type="match status" value="1"/>
</dbReference>
<keyword evidence="3 6" id="KW-0548">Nucleotidyltransferase</keyword>
<keyword evidence="9" id="KW-1185">Reference proteome</keyword>
<name>A0A3E2XLT6_9FIRM</name>
<evidence type="ECO:0000256" key="6">
    <source>
        <dbReference type="HAMAP-Rule" id="MF_01113"/>
    </source>
</evidence>
<dbReference type="InterPro" id="IPR043128">
    <property type="entry name" value="Rev_trsase/Diguanyl_cyclase"/>
</dbReference>
<keyword evidence="4 6" id="KW-0227">DNA damage</keyword>
<dbReference type="PANTHER" id="PTHR11076">
    <property type="entry name" value="DNA REPAIR POLYMERASE UMUC / TRANSFERASE FAMILY MEMBER"/>
    <property type="match status" value="1"/>
</dbReference>
<evidence type="ECO:0000256" key="1">
    <source>
        <dbReference type="ARBA" id="ARBA00010945"/>
    </source>
</evidence>
<dbReference type="Pfam" id="PF11799">
    <property type="entry name" value="IMS_C"/>
    <property type="match status" value="1"/>
</dbReference>
<dbReference type="OrthoDB" id="9808813at2"/>
<dbReference type="InterPro" id="IPR050116">
    <property type="entry name" value="DNA_polymerase-Y"/>
</dbReference>
<dbReference type="GO" id="GO:0003887">
    <property type="term" value="F:DNA-directed DNA polymerase activity"/>
    <property type="evidence" value="ECO:0007669"/>
    <property type="project" value="UniProtKB-UniRule"/>
</dbReference>
<evidence type="ECO:0000256" key="4">
    <source>
        <dbReference type="ARBA" id="ARBA00022763"/>
    </source>
</evidence>
<keyword evidence="2 6" id="KW-0515">Mutator protein</keyword>
<evidence type="ECO:0000313" key="9">
    <source>
        <dbReference type="Proteomes" id="UP000261231"/>
    </source>
</evidence>
<comment type="caution">
    <text evidence="8">The sequence shown here is derived from an EMBL/GenBank/DDBJ whole genome shotgun (WGS) entry which is preliminary data.</text>
</comment>
<dbReference type="SUPFAM" id="SSF100879">
    <property type="entry name" value="Lesion bypass DNA polymerase (Y-family), little finger domain"/>
    <property type="match status" value="1"/>
</dbReference>
<comment type="subcellular location">
    <subcellularLocation>
        <location evidence="6">Cytoplasm</location>
    </subcellularLocation>
</comment>
<accession>A0A3E2XLT6</accession>
<dbReference type="GO" id="GO:0003684">
    <property type="term" value="F:damaged DNA binding"/>
    <property type="evidence" value="ECO:0007669"/>
    <property type="project" value="InterPro"/>
</dbReference>
<dbReference type="Gene3D" id="1.10.150.20">
    <property type="entry name" value="5' to 3' exonuclease, C-terminal subdomain"/>
    <property type="match status" value="1"/>
</dbReference>
<evidence type="ECO:0000256" key="5">
    <source>
        <dbReference type="ARBA" id="ARBA00022932"/>
    </source>
</evidence>
<proteinExistence type="inferred from homology"/>
<keyword evidence="6" id="KW-0963">Cytoplasm</keyword>
<protein>
    <recommendedName>
        <fullName evidence="6">DNA polymerase IV</fullName>
        <shortName evidence="6">Pol IV</shortName>
        <ecNumber evidence="6">2.7.7.7</ecNumber>
    </recommendedName>
</protein>
<reference evidence="8 9" key="1">
    <citation type="submission" date="2018-08" db="EMBL/GenBank/DDBJ databases">
        <title>A genome reference for cultivated species of the human gut microbiota.</title>
        <authorList>
            <person name="Zou Y."/>
            <person name="Xue W."/>
            <person name="Luo G."/>
        </authorList>
    </citation>
    <scope>NUCLEOTIDE SEQUENCE [LARGE SCALE GENOMIC DNA]</scope>
    <source>
        <strain evidence="8 9">AM28-39</strain>
    </source>
</reference>
<sequence>MKKIIFHIDVNSAYLSWTAIKLLRDGSETDLRKIPAIVGGDMSKRHGVVLAKSIAAARYGIRTGEPITDALRKCANLTIVPPEHHYYSQCSRQLLDLLHHYTSAISQYSIDECFAEYVPIPGDNGDPVRAAHMIKDTIRDRLGFTVNIGISTNRLLAKMASDFEKPDKVHTLFPEEVPVKMWPLPVRDLFMVGHASAAKLELLGIKTIGDLAKMDPALIEAHLKSHGRTIWEYANGIESVHIDERTKTDTSNKGIGNSTTLSADVTTEEAARKVLLELSESVAGRLRKAGFLAGMVSVEIRYNTFENVSHQMQLLSPSQATQVIYEAAGQLFHELWNGTPVRLLGIRTSKLSDCQVRQMNLFDYVRNDKQEKLDQALDSIRQKYGSKAVMRGSFLEEKRPPKATPYD</sequence>
<dbReference type="GO" id="GO:0005829">
    <property type="term" value="C:cytosol"/>
    <property type="evidence" value="ECO:0007669"/>
    <property type="project" value="TreeGrafter"/>
</dbReference>
<keyword evidence="5 6" id="KW-0239">DNA-directed DNA polymerase</keyword>
<evidence type="ECO:0000259" key="7">
    <source>
        <dbReference type="PROSITE" id="PS50173"/>
    </source>
</evidence>
<dbReference type="GO" id="GO:0042276">
    <property type="term" value="P:error-prone translesion synthesis"/>
    <property type="evidence" value="ECO:0007669"/>
    <property type="project" value="TreeGrafter"/>
</dbReference>
<keyword evidence="6" id="KW-0460">Magnesium</keyword>
<dbReference type="InterPro" id="IPR017961">
    <property type="entry name" value="DNA_pol_Y-fam_little_finger"/>
</dbReference>
<dbReference type="InterPro" id="IPR043502">
    <property type="entry name" value="DNA/RNA_pol_sf"/>
</dbReference>
<dbReference type="GO" id="GO:0009432">
    <property type="term" value="P:SOS response"/>
    <property type="evidence" value="ECO:0007669"/>
    <property type="project" value="TreeGrafter"/>
</dbReference>
<feature type="domain" description="UmuC" evidence="7">
    <location>
        <begin position="5"/>
        <end position="193"/>
    </location>
</feature>
<comment type="subunit">
    <text evidence="6">Monomer.</text>
</comment>
<dbReference type="InterPro" id="IPR036775">
    <property type="entry name" value="DNA_pol_Y-fam_lit_finger_sf"/>
</dbReference>
<comment type="function">
    <text evidence="6">Poorly processive, error-prone DNA polymerase involved in untargeted mutagenesis. Copies undamaged DNA at stalled replication forks, which arise in vivo from mismatched or misaligned primer ends. These misaligned primers can be extended by PolIV. Exhibits no 3'-5' exonuclease (proofreading) activity. May be involved in translesional synthesis, in conjunction with the beta clamp from PolIII.</text>
</comment>
<dbReference type="Gene3D" id="3.30.70.270">
    <property type="match status" value="1"/>
</dbReference>
<dbReference type="InterPro" id="IPR022880">
    <property type="entry name" value="DNApol_IV"/>
</dbReference>
<evidence type="ECO:0000256" key="2">
    <source>
        <dbReference type="ARBA" id="ARBA00022457"/>
    </source>
</evidence>
<keyword evidence="6" id="KW-0479">Metal-binding</keyword>
<organism evidence="8 9">
    <name type="scientific">Coprococcus catus</name>
    <dbReference type="NCBI Taxonomy" id="116085"/>
    <lineage>
        <taxon>Bacteria</taxon>
        <taxon>Bacillati</taxon>
        <taxon>Bacillota</taxon>
        <taxon>Clostridia</taxon>
        <taxon>Lachnospirales</taxon>
        <taxon>Lachnospiraceae</taxon>
        <taxon>Coprococcus</taxon>
    </lineage>
</organism>
<dbReference type="GO" id="GO:0006261">
    <property type="term" value="P:DNA-templated DNA replication"/>
    <property type="evidence" value="ECO:0007669"/>
    <property type="project" value="UniProtKB-UniRule"/>
</dbReference>
<feature type="binding site" evidence="6">
    <location>
        <position position="9"/>
    </location>
    <ligand>
        <name>Mg(2+)</name>
        <dbReference type="ChEBI" id="CHEBI:18420"/>
    </ligand>
</feature>
<comment type="cofactor">
    <cofactor evidence="6">
        <name>Mg(2+)</name>
        <dbReference type="ChEBI" id="CHEBI:18420"/>
    </cofactor>
    <text evidence="6">Binds 2 magnesium ions per subunit.</text>
</comment>
<dbReference type="Proteomes" id="UP000261231">
    <property type="component" value="Unassembled WGS sequence"/>
</dbReference>
<keyword evidence="6" id="KW-0238">DNA-binding</keyword>
<dbReference type="PROSITE" id="PS50173">
    <property type="entry name" value="UMUC"/>
    <property type="match status" value="1"/>
</dbReference>
<evidence type="ECO:0000313" key="8">
    <source>
        <dbReference type="EMBL" id="RGC47621.1"/>
    </source>
</evidence>
<feature type="active site" evidence="6">
    <location>
        <position position="112"/>
    </location>
</feature>
<comment type="catalytic activity">
    <reaction evidence="6">
        <text>DNA(n) + a 2'-deoxyribonucleoside 5'-triphosphate = DNA(n+1) + diphosphate</text>
        <dbReference type="Rhea" id="RHEA:22508"/>
        <dbReference type="Rhea" id="RHEA-COMP:17339"/>
        <dbReference type="Rhea" id="RHEA-COMP:17340"/>
        <dbReference type="ChEBI" id="CHEBI:33019"/>
        <dbReference type="ChEBI" id="CHEBI:61560"/>
        <dbReference type="ChEBI" id="CHEBI:173112"/>
        <dbReference type="EC" id="2.7.7.7"/>
    </reaction>
</comment>
<dbReference type="PANTHER" id="PTHR11076:SF35">
    <property type="entry name" value="DNA REPAIR PROTEIN HOMOLOG YOBH"/>
    <property type="match status" value="1"/>
</dbReference>